<dbReference type="AlphaFoldDB" id="A0AAD4I541"/>
<dbReference type="Proteomes" id="UP001199106">
    <property type="component" value="Unassembled WGS sequence"/>
</dbReference>
<feature type="coiled-coil region" evidence="1">
    <location>
        <begin position="50"/>
        <end position="77"/>
    </location>
</feature>
<name>A0AAD4I541_9PLEO</name>
<dbReference type="EMBL" id="JAANER010000010">
    <property type="protein sequence ID" value="KAG9185667.1"/>
    <property type="molecule type" value="Genomic_DNA"/>
</dbReference>
<protein>
    <submittedName>
        <fullName evidence="2">Uncharacterized protein</fullName>
    </submittedName>
</protein>
<evidence type="ECO:0000313" key="3">
    <source>
        <dbReference type="Proteomes" id="UP001199106"/>
    </source>
</evidence>
<keyword evidence="1" id="KW-0175">Coiled coil</keyword>
<comment type="caution">
    <text evidence="2">The sequence shown here is derived from an EMBL/GenBank/DDBJ whole genome shotgun (WGS) entry which is preliminary data.</text>
</comment>
<sequence>MPPDTDTPAVSSRPWADNANVSREVAKSPDFINHRVALDCERLNRYSGRIHKGRETVEALTARVDAQEQQNIGYEQLVRGNRLEALVAQLAQSVNARPDAVMKLDQRMDELYNQAVGHKTIADTNLRKTDWHLQEIAQRTQSLERASNRDSQKIAELELDMEHRFETAVINAQESLRHSRNDCVKSHKILRTQTAEKIVTSTNDFAAAHDVVQSQVNKHTETFKKTAVALDCISQRIEEFEAAQYSHGTAVTTCETATTMLGPLYAHLNAVEAASTAF</sequence>
<organism evidence="2 3">
    <name type="scientific">Alternaria panax</name>
    <dbReference type="NCBI Taxonomy" id="48097"/>
    <lineage>
        <taxon>Eukaryota</taxon>
        <taxon>Fungi</taxon>
        <taxon>Dikarya</taxon>
        <taxon>Ascomycota</taxon>
        <taxon>Pezizomycotina</taxon>
        <taxon>Dothideomycetes</taxon>
        <taxon>Pleosporomycetidae</taxon>
        <taxon>Pleosporales</taxon>
        <taxon>Pleosporineae</taxon>
        <taxon>Pleosporaceae</taxon>
        <taxon>Alternaria</taxon>
        <taxon>Alternaria sect. Panax</taxon>
    </lineage>
</organism>
<evidence type="ECO:0000256" key="1">
    <source>
        <dbReference type="SAM" id="Coils"/>
    </source>
</evidence>
<keyword evidence="3" id="KW-1185">Reference proteome</keyword>
<gene>
    <name evidence="2" type="ORF">G6011_06998</name>
</gene>
<proteinExistence type="predicted"/>
<accession>A0AAD4I541</accession>
<reference evidence="2" key="1">
    <citation type="submission" date="2021-07" db="EMBL/GenBank/DDBJ databases">
        <title>Genome Resource of American Ginseng Black Spot Pathogen Alternaria panax.</title>
        <authorList>
            <person name="Qiu C."/>
            <person name="Wang W."/>
            <person name="Liu Z."/>
        </authorList>
    </citation>
    <scope>NUCLEOTIDE SEQUENCE</scope>
    <source>
        <strain evidence="2">BNCC115425</strain>
    </source>
</reference>
<evidence type="ECO:0000313" key="2">
    <source>
        <dbReference type="EMBL" id="KAG9185667.1"/>
    </source>
</evidence>